<comment type="caution">
    <text evidence="1">The sequence shown here is derived from an EMBL/GenBank/DDBJ whole genome shotgun (WGS) entry which is preliminary data.</text>
</comment>
<protein>
    <submittedName>
        <fullName evidence="1">Uncharacterized protein</fullName>
    </submittedName>
</protein>
<dbReference type="EMBL" id="SRLO01000095">
    <property type="protein sequence ID" value="TNN76198.1"/>
    <property type="molecule type" value="Genomic_DNA"/>
</dbReference>
<evidence type="ECO:0000313" key="2">
    <source>
        <dbReference type="Proteomes" id="UP000314294"/>
    </source>
</evidence>
<organism evidence="1 2">
    <name type="scientific">Liparis tanakae</name>
    <name type="common">Tanaka's snailfish</name>
    <dbReference type="NCBI Taxonomy" id="230148"/>
    <lineage>
        <taxon>Eukaryota</taxon>
        <taxon>Metazoa</taxon>
        <taxon>Chordata</taxon>
        <taxon>Craniata</taxon>
        <taxon>Vertebrata</taxon>
        <taxon>Euteleostomi</taxon>
        <taxon>Actinopterygii</taxon>
        <taxon>Neopterygii</taxon>
        <taxon>Teleostei</taxon>
        <taxon>Neoteleostei</taxon>
        <taxon>Acanthomorphata</taxon>
        <taxon>Eupercaria</taxon>
        <taxon>Perciformes</taxon>
        <taxon>Cottioidei</taxon>
        <taxon>Cottales</taxon>
        <taxon>Liparidae</taxon>
        <taxon>Liparis</taxon>
    </lineage>
</organism>
<sequence length="123" mass="13602">MAVHLERGIATAACEAHYVVLAVIYHDSGLIDGPRSLKPCFGDMKPISCDTDGMFRASLDAQRKVKVLMCGDIVRKQQMDLQENTVLHENSAAVGLRRGLVYMKLSLGSYNSNHCPLHFVLEI</sequence>
<evidence type="ECO:0000313" key="1">
    <source>
        <dbReference type="EMBL" id="TNN76198.1"/>
    </source>
</evidence>
<proteinExistence type="predicted"/>
<reference evidence="1 2" key="1">
    <citation type="submission" date="2019-03" db="EMBL/GenBank/DDBJ databases">
        <title>First draft genome of Liparis tanakae, snailfish: a comprehensive survey of snailfish specific genes.</title>
        <authorList>
            <person name="Kim W."/>
            <person name="Song I."/>
            <person name="Jeong J.-H."/>
            <person name="Kim D."/>
            <person name="Kim S."/>
            <person name="Ryu S."/>
            <person name="Song J.Y."/>
            <person name="Lee S.K."/>
        </authorList>
    </citation>
    <scope>NUCLEOTIDE SEQUENCE [LARGE SCALE GENOMIC DNA]</scope>
    <source>
        <tissue evidence="1">Muscle</tissue>
    </source>
</reference>
<gene>
    <name evidence="1" type="ORF">EYF80_013486</name>
</gene>
<name>A0A4Z2IDW3_9TELE</name>
<dbReference type="AlphaFoldDB" id="A0A4Z2IDW3"/>
<dbReference type="Proteomes" id="UP000314294">
    <property type="component" value="Unassembled WGS sequence"/>
</dbReference>
<keyword evidence="2" id="KW-1185">Reference proteome</keyword>
<accession>A0A4Z2IDW3</accession>